<dbReference type="PANTHER" id="PTHR43547:SF2">
    <property type="entry name" value="HYBRID SIGNAL TRANSDUCTION HISTIDINE KINASE C"/>
    <property type="match status" value="1"/>
</dbReference>
<evidence type="ECO:0000259" key="5">
    <source>
        <dbReference type="PROSITE" id="PS50109"/>
    </source>
</evidence>
<evidence type="ECO:0000256" key="1">
    <source>
        <dbReference type="ARBA" id="ARBA00000085"/>
    </source>
</evidence>
<dbReference type="Pfam" id="PF02518">
    <property type="entry name" value="HATPase_c"/>
    <property type="match status" value="1"/>
</dbReference>
<dbReference type="CDD" id="cd00075">
    <property type="entry name" value="HATPase"/>
    <property type="match status" value="1"/>
</dbReference>
<dbReference type="Pfam" id="PF00512">
    <property type="entry name" value="HisKA"/>
    <property type="match status" value="1"/>
</dbReference>
<keyword evidence="4" id="KW-0472">Membrane</keyword>
<dbReference type="PROSITE" id="PS50109">
    <property type="entry name" value="HIS_KIN"/>
    <property type="match status" value="1"/>
</dbReference>
<evidence type="ECO:0000256" key="3">
    <source>
        <dbReference type="ARBA" id="ARBA00022553"/>
    </source>
</evidence>
<dbReference type="Gene3D" id="1.10.287.130">
    <property type="match status" value="1"/>
</dbReference>
<dbReference type="EMBL" id="WRXN01000002">
    <property type="protein sequence ID" value="MVT07996.1"/>
    <property type="molecule type" value="Genomic_DNA"/>
</dbReference>
<dbReference type="PANTHER" id="PTHR43547">
    <property type="entry name" value="TWO-COMPONENT HISTIDINE KINASE"/>
    <property type="match status" value="1"/>
</dbReference>
<name>A0A7K1U127_9BACT</name>
<dbReference type="InterPro" id="IPR003594">
    <property type="entry name" value="HATPase_dom"/>
</dbReference>
<keyword evidence="3" id="KW-0597">Phosphoprotein</keyword>
<dbReference type="InterPro" id="IPR003661">
    <property type="entry name" value="HisK_dim/P_dom"/>
</dbReference>
<reference evidence="6 7" key="1">
    <citation type="submission" date="2019-12" db="EMBL/GenBank/DDBJ databases">
        <title>Chitinophaga sp. strain ysch24 (GDMCC 1.1355), whole genome shotgun sequence.</title>
        <authorList>
            <person name="Zhang X."/>
        </authorList>
    </citation>
    <scope>NUCLEOTIDE SEQUENCE [LARGE SCALE GENOMIC DNA]</scope>
    <source>
        <strain evidence="7">ysch24</strain>
    </source>
</reference>
<evidence type="ECO:0000313" key="7">
    <source>
        <dbReference type="Proteomes" id="UP000461730"/>
    </source>
</evidence>
<sequence length="328" mass="37014">MFRKWLTHCLKTIQKGEVFLVGRIYYLARFKKQMKLSLAITSALVLALFAVNYFFSDGVRGASLLSFTLAFFLIIIFAGLFYLKQAFYKERKIVEEKTQALEALNNEKTKLFSVLSHDLRSPLASISLYLEVINTYDLSLEERKKMEGELLASVNGTQEMLSNILSWSRRQLKAANPIIKEHNIADILVTIIDNYKTLAKQKDISIFEEIDYDLTAQADASMLQIVLRNLVGNAIKFTPVGGEIHVSAVQDNGLALITIRDNGLGIPAEKQGDIFSLNIASTYGTRNEKGIGLGLYLCKEYTEAQQGKIWFESYPGEGTIFYLQFSLQ</sequence>
<dbReference type="SUPFAM" id="SSF55874">
    <property type="entry name" value="ATPase domain of HSP90 chaperone/DNA topoisomerase II/histidine kinase"/>
    <property type="match status" value="1"/>
</dbReference>
<dbReference type="AlphaFoldDB" id="A0A7K1U127"/>
<dbReference type="PRINTS" id="PR00344">
    <property type="entry name" value="BCTRLSENSOR"/>
</dbReference>
<dbReference type="InterPro" id="IPR036097">
    <property type="entry name" value="HisK_dim/P_sf"/>
</dbReference>
<proteinExistence type="predicted"/>
<dbReference type="GO" id="GO:0000155">
    <property type="term" value="F:phosphorelay sensor kinase activity"/>
    <property type="evidence" value="ECO:0007669"/>
    <property type="project" value="InterPro"/>
</dbReference>
<gene>
    <name evidence="6" type="ORF">GO493_06960</name>
</gene>
<feature type="transmembrane region" description="Helical" evidence="4">
    <location>
        <begin position="61"/>
        <end position="83"/>
    </location>
</feature>
<dbReference type="Proteomes" id="UP000461730">
    <property type="component" value="Unassembled WGS sequence"/>
</dbReference>
<dbReference type="SUPFAM" id="SSF47384">
    <property type="entry name" value="Homodimeric domain of signal transducing histidine kinase"/>
    <property type="match status" value="1"/>
</dbReference>
<evidence type="ECO:0000313" key="6">
    <source>
        <dbReference type="EMBL" id="MVT07996.1"/>
    </source>
</evidence>
<keyword evidence="4" id="KW-0812">Transmembrane</keyword>
<dbReference type="SMART" id="SM00388">
    <property type="entry name" value="HisKA"/>
    <property type="match status" value="1"/>
</dbReference>
<feature type="transmembrane region" description="Helical" evidence="4">
    <location>
        <begin position="36"/>
        <end position="55"/>
    </location>
</feature>
<dbReference type="InterPro" id="IPR036890">
    <property type="entry name" value="HATPase_C_sf"/>
</dbReference>
<accession>A0A7K1U127</accession>
<dbReference type="InterPro" id="IPR005467">
    <property type="entry name" value="His_kinase_dom"/>
</dbReference>
<keyword evidence="7" id="KW-1185">Reference proteome</keyword>
<feature type="domain" description="Histidine kinase" evidence="5">
    <location>
        <begin position="114"/>
        <end position="328"/>
    </location>
</feature>
<dbReference type="Gene3D" id="3.30.565.10">
    <property type="entry name" value="Histidine kinase-like ATPase, C-terminal domain"/>
    <property type="match status" value="1"/>
</dbReference>
<dbReference type="InterPro" id="IPR004358">
    <property type="entry name" value="Sig_transdc_His_kin-like_C"/>
</dbReference>
<protein>
    <recommendedName>
        <fullName evidence="2">histidine kinase</fullName>
        <ecNumber evidence="2">2.7.13.3</ecNumber>
    </recommendedName>
</protein>
<dbReference type="SMART" id="SM00387">
    <property type="entry name" value="HATPase_c"/>
    <property type="match status" value="1"/>
</dbReference>
<keyword evidence="4" id="KW-1133">Transmembrane helix</keyword>
<comment type="catalytic activity">
    <reaction evidence="1">
        <text>ATP + protein L-histidine = ADP + protein N-phospho-L-histidine.</text>
        <dbReference type="EC" id="2.7.13.3"/>
    </reaction>
</comment>
<organism evidence="6 7">
    <name type="scientific">Chitinophaga tropicalis</name>
    <dbReference type="NCBI Taxonomy" id="2683588"/>
    <lineage>
        <taxon>Bacteria</taxon>
        <taxon>Pseudomonadati</taxon>
        <taxon>Bacteroidota</taxon>
        <taxon>Chitinophagia</taxon>
        <taxon>Chitinophagales</taxon>
        <taxon>Chitinophagaceae</taxon>
        <taxon>Chitinophaga</taxon>
    </lineage>
</organism>
<evidence type="ECO:0000256" key="2">
    <source>
        <dbReference type="ARBA" id="ARBA00012438"/>
    </source>
</evidence>
<comment type="caution">
    <text evidence="6">The sequence shown here is derived from an EMBL/GenBank/DDBJ whole genome shotgun (WGS) entry which is preliminary data.</text>
</comment>
<dbReference type="EC" id="2.7.13.3" evidence="2"/>
<evidence type="ECO:0000256" key="4">
    <source>
        <dbReference type="SAM" id="Phobius"/>
    </source>
</evidence>
<dbReference type="CDD" id="cd00082">
    <property type="entry name" value="HisKA"/>
    <property type="match status" value="1"/>
</dbReference>